<dbReference type="EMBL" id="VIWP01000011">
    <property type="protein sequence ID" value="TWF47605.1"/>
    <property type="molecule type" value="Genomic_DNA"/>
</dbReference>
<feature type="chain" id="PRO_5022123520" evidence="1">
    <location>
        <begin position="22"/>
        <end position="149"/>
    </location>
</feature>
<dbReference type="AlphaFoldDB" id="A0A561QB63"/>
<dbReference type="OrthoDB" id="8254779at2"/>
<dbReference type="PROSITE" id="PS51257">
    <property type="entry name" value="PROKAR_LIPOPROTEIN"/>
    <property type="match status" value="1"/>
</dbReference>
<proteinExistence type="predicted"/>
<protein>
    <submittedName>
        <fullName evidence="2">Conjugative transfer protein TrbH</fullName>
    </submittedName>
</protein>
<organism evidence="2 3">
    <name type="scientific">Neorhizobium alkalisoli</name>
    <dbReference type="NCBI Taxonomy" id="528178"/>
    <lineage>
        <taxon>Bacteria</taxon>
        <taxon>Pseudomonadati</taxon>
        <taxon>Pseudomonadota</taxon>
        <taxon>Alphaproteobacteria</taxon>
        <taxon>Hyphomicrobiales</taxon>
        <taxon>Rhizobiaceae</taxon>
        <taxon>Rhizobium/Agrobacterium group</taxon>
        <taxon>Neorhizobium</taxon>
    </lineage>
</organism>
<dbReference type="Proteomes" id="UP000320653">
    <property type="component" value="Unassembled WGS sequence"/>
</dbReference>
<feature type="signal peptide" evidence="1">
    <location>
        <begin position="1"/>
        <end position="21"/>
    </location>
</feature>
<gene>
    <name evidence="2" type="ORF">FHW37_111108</name>
</gene>
<comment type="caution">
    <text evidence="2">The sequence shown here is derived from an EMBL/GenBank/DDBJ whole genome shotgun (WGS) entry which is preliminary data.</text>
</comment>
<dbReference type="RefSeq" id="WP_145642442.1">
    <property type="nucleotide sequence ID" value="NZ_VIWP01000011.1"/>
</dbReference>
<keyword evidence="3" id="KW-1185">Reference proteome</keyword>
<accession>A0A561QB63</accession>
<evidence type="ECO:0000313" key="2">
    <source>
        <dbReference type="EMBL" id="TWF47605.1"/>
    </source>
</evidence>
<evidence type="ECO:0000313" key="3">
    <source>
        <dbReference type="Proteomes" id="UP000320653"/>
    </source>
</evidence>
<sequence length="149" mass="15540">MTSRRFLLIVLCLSLAGCQNAEDGLTINEAPADVSGPAASAIAGDLAGRYAEQAGATGVPIRLNRDMSDFSVALEAALKGWGYAVIGDNGEAGAKMKEAHKPIRMDYSILAADGQVLARLSTDRMQLGRAYSISKGIATPASPLSLMKN</sequence>
<evidence type="ECO:0000256" key="1">
    <source>
        <dbReference type="SAM" id="SignalP"/>
    </source>
</evidence>
<keyword evidence="1" id="KW-0732">Signal</keyword>
<name>A0A561QB63_9HYPH</name>
<dbReference type="NCBIfam" id="NF010409">
    <property type="entry name" value="PRK13835.1"/>
    <property type="match status" value="1"/>
</dbReference>
<reference evidence="2 3" key="1">
    <citation type="submission" date="2019-06" db="EMBL/GenBank/DDBJ databases">
        <title>Sorghum-associated microbial communities from plants grown in Nebraska, USA.</title>
        <authorList>
            <person name="Schachtman D."/>
        </authorList>
    </citation>
    <scope>NUCLEOTIDE SEQUENCE [LARGE SCALE GENOMIC DNA]</scope>
    <source>
        <strain evidence="2 3">1225</strain>
    </source>
</reference>